<name>A0ABP6M6S6_9ACTN</name>
<feature type="transmembrane region" description="Helical" evidence="1">
    <location>
        <begin position="112"/>
        <end position="132"/>
    </location>
</feature>
<keyword evidence="1" id="KW-1133">Transmembrane helix</keyword>
<evidence type="ECO:0000313" key="2">
    <source>
        <dbReference type="EMBL" id="GAA3083302.1"/>
    </source>
</evidence>
<organism evidence="2 3">
    <name type="scientific">Streptomyces rectiviolaceus</name>
    <dbReference type="NCBI Taxonomy" id="332591"/>
    <lineage>
        <taxon>Bacteria</taxon>
        <taxon>Bacillati</taxon>
        <taxon>Actinomycetota</taxon>
        <taxon>Actinomycetes</taxon>
        <taxon>Kitasatosporales</taxon>
        <taxon>Streptomycetaceae</taxon>
        <taxon>Streptomyces</taxon>
    </lineage>
</organism>
<evidence type="ECO:0000313" key="3">
    <source>
        <dbReference type="Proteomes" id="UP001501637"/>
    </source>
</evidence>
<protein>
    <submittedName>
        <fullName evidence="2">Uncharacterized protein</fullName>
    </submittedName>
</protein>
<accession>A0ABP6M6S6</accession>
<dbReference type="Proteomes" id="UP001501637">
    <property type="component" value="Unassembled WGS sequence"/>
</dbReference>
<dbReference type="RefSeq" id="WP_344518528.1">
    <property type="nucleotide sequence ID" value="NZ_BAAAUG010000010.1"/>
</dbReference>
<gene>
    <name evidence="2" type="ORF">GCM10010449_04040</name>
</gene>
<proteinExistence type="predicted"/>
<sequence>MAAAVLGGHGLLVALSGCGDIFGAPGREQRLEIYTTGATVVALVGSFVTAAIAQYASATGRRMRVLRTAPHLASQFRRNWVSVLSATLLISATCLLAIVLDTTETDPGGVHWAVEGVLILGAARAYRLLWLFNAVIQATDRDLADSPQSTPQQPSSSTPR</sequence>
<dbReference type="EMBL" id="BAAAUG010000010">
    <property type="protein sequence ID" value="GAA3083302.1"/>
    <property type="molecule type" value="Genomic_DNA"/>
</dbReference>
<keyword evidence="1" id="KW-0472">Membrane</keyword>
<comment type="caution">
    <text evidence="2">The sequence shown here is derived from an EMBL/GenBank/DDBJ whole genome shotgun (WGS) entry which is preliminary data.</text>
</comment>
<keyword evidence="3" id="KW-1185">Reference proteome</keyword>
<keyword evidence="1" id="KW-0812">Transmembrane</keyword>
<feature type="transmembrane region" description="Helical" evidence="1">
    <location>
        <begin position="33"/>
        <end position="58"/>
    </location>
</feature>
<feature type="transmembrane region" description="Helical" evidence="1">
    <location>
        <begin position="79"/>
        <end position="100"/>
    </location>
</feature>
<reference evidence="3" key="1">
    <citation type="journal article" date="2019" name="Int. J. Syst. Evol. Microbiol.">
        <title>The Global Catalogue of Microorganisms (GCM) 10K type strain sequencing project: providing services to taxonomists for standard genome sequencing and annotation.</title>
        <authorList>
            <consortium name="The Broad Institute Genomics Platform"/>
            <consortium name="The Broad Institute Genome Sequencing Center for Infectious Disease"/>
            <person name="Wu L."/>
            <person name="Ma J."/>
        </authorList>
    </citation>
    <scope>NUCLEOTIDE SEQUENCE [LARGE SCALE GENOMIC DNA]</scope>
    <source>
        <strain evidence="3">JCM 9092</strain>
    </source>
</reference>
<evidence type="ECO:0000256" key="1">
    <source>
        <dbReference type="SAM" id="Phobius"/>
    </source>
</evidence>